<protein>
    <submittedName>
        <fullName evidence="2">Uncharacterized protein</fullName>
    </submittedName>
</protein>
<keyword evidence="3" id="KW-1185">Reference proteome</keyword>
<accession>A0A9P5JVH7</accession>
<feature type="region of interest" description="Disordered" evidence="1">
    <location>
        <begin position="78"/>
        <end position="99"/>
    </location>
</feature>
<comment type="caution">
    <text evidence="2">The sequence shown here is derived from an EMBL/GenBank/DDBJ whole genome shotgun (WGS) entry which is preliminary data.</text>
</comment>
<evidence type="ECO:0000313" key="2">
    <source>
        <dbReference type="EMBL" id="KAF8467059.1"/>
    </source>
</evidence>
<sequence>MASGYRLSLNAFLCSACSRSRSFSSAATCFLNISARPMIESRLPPKMMLEHALPTSDMSGLRTESFSETQCHAWAPAVDDGVHGRGHDDNRGNRPRRGHALRGKPLERVIVNNPRGVWGDVKADRGIGGGLRLRHGTECAGREGGRSRGPVAVGRWRRLAWRRNQWRRRADILGSCLGRCACVCGWRVVQK</sequence>
<organism evidence="2 3">
    <name type="scientific">Russula ochroleuca</name>
    <dbReference type="NCBI Taxonomy" id="152965"/>
    <lineage>
        <taxon>Eukaryota</taxon>
        <taxon>Fungi</taxon>
        <taxon>Dikarya</taxon>
        <taxon>Basidiomycota</taxon>
        <taxon>Agaricomycotina</taxon>
        <taxon>Agaricomycetes</taxon>
        <taxon>Russulales</taxon>
        <taxon>Russulaceae</taxon>
        <taxon>Russula</taxon>
    </lineage>
</organism>
<evidence type="ECO:0000256" key="1">
    <source>
        <dbReference type="SAM" id="MobiDB-lite"/>
    </source>
</evidence>
<dbReference type="AlphaFoldDB" id="A0A9P5JVH7"/>
<evidence type="ECO:0000313" key="3">
    <source>
        <dbReference type="Proteomes" id="UP000759537"/>
    </source>
</evidence>
<dbReference type="Proteomes" id="UP000759537">
    <property type="component" value="Unassembled WGS sequence"/>
</dbReference>
<proteinExistence type="predicted"/>
<reference evidence="2" key="2">
    <citation type="journal article" date="2020" name="Nat. Commun.">
        <title>Large-scale genome sequencing of mycorrhizal fungi provides insights into the early evolution of symbiotic traits.</title>
        <authorList>
            <person name="Miyauchi S."/>
            <person name="Kiss E."/>
            <person name="Kuo A."/>
            <person name="Drula E."/>
            <person name="Kohler A."/>
            <person name="Sanchez-Garcia M."/>
            <person name="Morin E."/>
            <person name="Andreopoulos B."/>
            <person name="Barry K.W."/>
            <person name="Bonito G."/>
            <person name="Buee M."/>
            <person name="Carver A."/>
            <person name="Chen C."/>
            <person name="Cichocki N."/>
            <person name="Clum A."/>
            <person name="Culley D."/>
            <person name="Crous P.W."/>
            <person name="Fauchery L."/>
            <person name="Girlanda M."/>
            <person name="Hayes R.D."/>
            <person name="Keri Z."/>
            <person name="LaButti K."/>
            <person name="Lipzen A."/>
            <person name="Lombard V."/>
            <person name="Magnuson J."/>
            <person name="Maillard F."/>
            <person name="Murat C."/>
            <person name="Nolan M."/>
            <person name="Ohm R.A."/>
            <person name="Pangilinan J."/>
            <person name="Pereira M.F."/>
            <person name="Perotto S."/>
            <person name="Peter M."/>
            <person name="Pfister S."/>
            <person name="Riley R."/>
            <person name="Sitrit Y."/>
            <person name="Stielow J.B."/>
            <person name="Szollosi G."/>
            <person name="Zifcakova L."/>
            <person name="Stursova M."/>
            <person name="Spatafora J.W."/>
            <person name="Tedersoo L."/>
            <person name="Vaario L.M."/>
            <person name="Yamada A."/>
            <person name="Yan M."/>
            <person name="Wang P."/>
            <person name="Xu J."/>
            <person name="Bruns T."/>
            <person name="Baldrian P."/>
            <person name="Vilgalys R."/>
            <person name="Dunand C."/>
            <person name="Henrissat B."/>
            <person name="Grigoriev I.V."/>
            <person name="Hibbett D."/>
            <person name="Nagy L.G."/>
            <person name="Martin F.M."/>
        </authorList>
    </citation>
    <scope>NUCLEOTIDE SEQUENCE</scope>
    <source>
        <strain evidence="2">Prilba</strain>
    </source>
</reference>
<gene>
    <name evidence="2" type="ORF">DFH94DRAFT_301922</name>
</gene>
<feature type="compositionally biased region" description="Basic and acidic residues" evidence="1">
    <location>
        <begin position="80"/>
        <end position="92"/>
    </location>
</feature>
<name>A0A9P5JVH7_9AGAM</name>
<reference evidence="2" key="1">
    <citation type="submission" date="2019-10" db="EMBL/GenBank/DDBJ databases">
        <authorList>
            <consortium name="DOE Joint Genome Institute"/>
            <person name="Kuo A."/>
            <person name="Miyauchi S."/>
            <person name="Kiss E."/>
            <person name="Drula E."/>
            <person name="Kohler A."/>
            <person name="Sanchez-Garcia M."/>
            <person name="Andreopoulos B."/>
            <person name="Barry K.W."/>
            <person name="Bonito G."/>
            <person name="Buee M."/>
            <person name="Carver A."/>
            <person name="Chen C."/>
            <person name="Cichocki N."/>
            <person name="Clum A."/>
            <person name="Culley D."/>
            <person name="Crous P.W."/>
            <person name="Fauchery L."/>
            <person name="Girlanda M."/>
            <person name="Hayes R."/>
            <person name="Keri Z."/>
            <person name="LaButti K."/>
            <person name="Lipzen A."/>
            <person name="Lombard V."/>
            <person name="Magnuson J."/>
            <person name="Maillard F."/>
            <person name="Morin E."/>
            <person name="Murat C."/>
            <person name="Nolan M."/>
            <person name="Ohm R."/>
            <person name="Pangilinan J."/>
            <person name="Pereira M."/>
            <person name="Perotto S."/>
            <person name="Peter M."/>
            <person name="Riley R."/>
            <person name="Sitrit Y."/>
            <person name="Stielow B."/>
            <person name="Szollosi G."/>
            <person name="Zifcakova L."/>
            <person name="Stursova M."/>
            <person name="Spatafora J.W."/>
            <person name="Tedersoo L."/>
            <person name="Vaario L.-M."/>
            <person name="Yamada A."/>
            <person name="Yan M."/>
            <person name="Wang P."/>
            <person name="Xu J."/>
            <person name="Bruns T."/>
            <person name="Baldrian P."/>
            <person name="Vilgalys R."/>
            <person name="Henrissat B."/>
            <person name="Grigoriev I.V."/>
            <person name="Hibbett D."/>
            <person name="Nagy L.G."/>
            <person name="Martin F.M."/>
        </authorList>
    </citation>
    <scope>NUCLEOTIDE SEQUENCE</scope>
    <source>
        <strain evidence="2">Prilba</strain>
    </source>
</reference>
<dbReference type="EMBL" id="WHVB01000038">
    <property type="protein sequence ID" value="KAF8467059.1"/>
    <property type="molecule type" value="Genomic_DNA"/>
</dbReference>